<dbReference type="InterPro" id="IPR015813">
    <property type="entry name" value="Pyrv/PenolPyrv_kinase-like_dom"/>
</dbReference>
<dbReference type="STRING" id="1465756.BIV18_06120"/>
<dbReference type="AlphaFoldDB" id="A0A1U7M0L2"/>
<dbReference type="Pfam" id="PF13714">
    <property type="entry name" value="PEP_mutase"/>
    <property type="match status" value="1"/>
</dbReference>
<sequence length="286" mass="31762">MIKTKRLRDLINGKDAVIAPCAFDALSARLIEYSGFDLVATTGFGMHGTMLGVPDNGLLTFTEMLRMCRNMSSAIDIPMMADAEGGYGNAINTSRTITEFENAGVAGLFIEDQVLPPNCPYIKGTKLIPVEEMVSKIKAAVDARKDPNFVIVARTDAPFEEAVERLNIYAEAGADMVKPMPHSRKELEDYPKHLKAPIHLGFTYGKETTKGVTAKDCGEMGYKIITFPFAQLMSSVSAQIAILNEIKKNGTDEAFYEKMISFEEYLDTVNIDKYNEMDKKYMFNLD</sequence>
<dbReference type="PANTHER" id="PTHR42905">
    <property type="entry name" value="PHOSPHOENOLPYRUVATE CARBOXYLASE"/>
    <property type="match status" value="1"/>
</dbReference>
<reference evidence="1 2" key="1">
    <citation type="journal article" date="2016" name="Appl. Environ. Microbiol.">
        <title>Function and Phylogeny of Bacterial Butyryl Coenzyme A:Acetate Transferases and Their Diversity in the Proximal Colon of Swine.</title>
        <authorList>
            <person name="Trachsel J."/>
            <person name="Bayles D.O."/>
            <person name="Looft T."/>
            <person name="Levine U.Y."/>
            <person name="Allen H.K."/>
        </authorList>
    </citation>
    <scope>NUCLEOTIDE SEQUENCE [LARGE SCALE GENOMIC DNA]</scope>
    <source>
        <strain evidence="1 2">35-6-1</strain>
    </source>
</reference>
<organism evidence="1 2">
    <name type="scientific">Peptoniphilus porci</name>
    <dbReference type="NCBI Taxonomy" id="2652280"/>
    <lineage>
        <taxon>Bacteria</taxon>
        <taxon>Bacillati</taxon>
        <taxon>Bacillota</taxon>
        <taxon>Tissierellia</taxon>
        <taxon>Tissierellales</taxon>
        <taxon>Peptoniphilaceae</taxon>
        <taxon>Peptoniphilus</taxon>
    </lineage>
</organism>
<protein>
    <submittedName>
        <fullName evidence="1">Carboxyvinyl-carboxyphosphonate phosphorylmutase</fullName>
    </submittedName>
</protein>
<dbReference type="InterPro" id="IPR040442">
    <property type="entry name" value="Pyrv_kinase-like_dom_sf"/>
</dbReference>
<dbReference type="CDD" id="cd00377">
    <property type="entry name" value="ICL_PEPM"/>
    <property type="match status" value="1"/>
</dbReference>
<dbReference type="Gene3D" id="3.20.20.60">
    <property type="entry name" value="Phosphoenolpyruvate-binding domains"/>
    <property type="match status" value="1"/>
</dbReference>
<gene>
    <name evidence="1" type="ORF">BIV18_06120</name>
</gene>
<comment type="caution">
    <text evidence="1">The sequence shown here is derived from an EMBL/GenBank/DDBJ whole genome shotgun (WGS) entry which is preliminary data.</text>
</comment>
<dbReference type="SUPFAM" id="SSF51621">
    <property type="entry name" value="Phosphoenolpyruvate/pyruvate domain"/>
    <property type="match status" value="1"/>
</dbReference>
<dbReference type="PANTHER" id="PTHR42905:SF5">
    <property type="entry name" value="CARBOXYVINYL-CARBOXYPHOSPHONATE PHOSPHORYLMUTASE, CHLOROPLASTIC"/>
    <property type="match status" value="1"/>
</dbReference>
<dbReference type="GO" id="GO:0016833">
    <property type="term" value="F:oxo-acid-lyase activity"/>
    <property type="evidence" value="ECO:0007669"/>
    <property type="project" value="UniProtKB-ARBA"/>
</dbReference>
<evidence type="ECO:0000313" key="1">
    <source>
        <dbReference type="EMBL" id="OLR65117.1"/>
    </source>
</evidence>
<evidence type="ECO:0000313" key="2">
    <source>
        <dbReference type="Proteomes" id="UP000187166"/>
    </source>
</evidence>
<accession>A0A1U7M0L2</accession>
<name>A0A1U7M0L2_9FIRM</name>
<dbReference type="EMBL" id="MJIH01000001">
    <property type="protein sequence ID" value="OLR65117.1"/>
    <property type="molecule type" value="Genomic_DNA"/>
</dbReference>
<dbReference type="InterPro" id="IPR039556">
    <property type="entry name" value="ICL/PEPM"/>
</dbReference>
<keyword evidence="2" id="KW-1185">Reference proteome</keyword>
<dbReference type="Proteomes" id="UP000187166">
    <property type="component" value="Unassembled WGS sequence"/>
</dbReference>
<proteinExistence type="predicted"/>